<reference evidence="1 2" key="1">
    <citation type="submission" date="2017-10" db="EMBL/GenBank/DDBJ databases">
        <authorList>
            <person name="Regsiter A."/>
            <person name="William W."/>
        </authorList>
    </citation>
    <scope>NUCLEOTIDE SEQUENCE [LARGE SCALE GENOMIC DNA]</scope>
    <source>
        <strain evidence="1 2">CFBP6991</strain>
    </source>
</reference>
<evidence type="ECO:0000313" key="1">
    <source>
        <dbReference type="EMBL" id="SOO26345.1"/>
    </source>
</evidence>
<organism evidence="1 2">
    <name type="scientific">Xanthomonas campestris pv. phaseoli</name>
    <dbReference type="NCBI Taxonomy" id="317013"/>
    <lineage>
        <taxon>Bacteria</taxon>
        <taxon>Pseudomonadati</taxon>
        <taxon>Pseudomonadota</taxon>
        <taxon>Gammaproteobacteria</taxon>
        <taxon>Lysobacterales</taxon>
        <taxon>Lysobacteraceae</taxon>
        <taxon>Xanthomonas</taxon>
    </lineage>
</organism>
<dbReference type="EMBL" id="OCZC01000082">
    <property type="protein sequence ID" value="SOO26345.1"/>
    <property type="molecule type" value="Genomic_DNA"/>
</dbReference>
<proteinExistence type="predicted"/>
<accession>A0A7Z7NIW4</accession>
<comment type="caution">
    <text evidence="1">The sequence shown here is derived from an EMBL/GenBank/DDBJ whole genome shotgun (WGS) entry which is preliminary data.</text>
</comment>
<sequence length="58" mass="6598">MDKRSILQQKRILSIIYQVLIFKSIIDVSVDSTLAVCPSDNARTTDYGTINLENRPEN</sequence>
<gene>
    <name evidence="1" type="ORF">XFF6991_540005</name>
</gene>
<evidence type="ECO:0000313" key="2">
    <source>
        <dbReference type="Proteomes" id="UP000234345"/>
    </source>
</evidence>
<name>A0A7Z7NIW4_XANCH</name>
<dbReference type="Proteomes" id="UP000234345">
    <property type="component" value="Unassembled WGS sequence"/>
</dbReference>
<protein>
    <submittedName>
        <fullName evidence="1">Uncharacterized protein</fullName>
    </submittedName>
</protein>
<dbReference type="AlphaFoldDB" id="A0A7Z7NIW4"/>